<evidence type="ECO:0000259" key="1">
    <source>
        <dbReference type="Pfam" id="PF03551"/>
    </source>
</evidence>
<dbReference type="EMBL" id="JBEQNB010000023">
    <property type="protein sequence ID" value="MES0838000.1"/>
    <property type="molecule type" value="Genomic_DNA"/>
</dbReference>
<proteinExistence type="predicted"/>
<dbReference type="PANTHER" id="PTHR33169">
    <property type="entry name" value="PADR-FAMILY TRANSCRIPTIONAL REGULATOR"/>
    <property type="match status" value="1"/>
</dbReference>
<name>A0ABV2A3S3_9ACTN</name>
<sequence>MSATRLLVLGAVRIHGGTHGYRVGRELMSWGAKEWANVKWGSIYHALNKLTSEGRLREFTAPGDEEVGRTSYALTDEGEAELRRLMGEALRHTGDDHGLLCAGITLMTSLPRAEAVGLLKERLAALEEASPGLGDAARATDAEWGKPPHVRELFTLWRLTTDAGAEWTRQLIASLEAGKYTMADDSPRAFGLPPVRDDA</sequence>
<keyword evidence="3" id="KW-1185">Reference proteome</keyword>
<dbReference type="PANTHER" id="PTHR33169:SF14">
    <property type="entry name" value="TRANSCRIPTIONAL REGULATOR RV3488"/>
    <property type="match status" value="1"/>
</dbReference>
<dbReference type="InterPro" id="IPR005149">
    <property type="entry name" value="Tscrpt_reg_PadR_N"/>
</dbReference>
<dbReference type="SUPFAM" id="SSF46785">
    <property type="entry name" value="Winged helix' DNA-binding domain"/>
    <property type="match status" value="1"/>
</dbReference>
<dbReference type="InterPro" id="IPR036390">
    <property type="entry name" value="WH_DNA-bd_sf"/>
</dbReference>
<gene>
    <name evidence="2" type="ORF">ABUK86_29800</name>
</gene>
<dbReference type="Gene3D" id="1.10.10.10">
    <property type="entry name" value="Winged helix-like DNA-binding domain superfamily/Winged helix DNA-binding domain"/>
    <property type="match status" value="1"/>
</dbReference>
<protein>
    <submittedName>
        <fullName evidence="2">PadR family transcriptional regulator</fullName>
    </submittedName>
</protein>
<organism evidence="2 3">
    <name type="scientific">Nocardiopsis tropica</name>
    <dbReference type="NCBI Taxonomy" id="109330"/>
    <lineage>
        <taxon>Bacteria</taxon>
        <taxon>Bacillati</taxon>
        <taxon>Actinomycetota</taxon>
        <taxon>Actinomycetes</taxon>
        <taxon>Streptosporangiales</taxon>
        <taxon>Nocardiopsidaceae</taxon>
        <taxon>Nocardiopsis</taxon>
    </lineage>
</organism>
<accession>A0ABV2A3S3</accession>
<evidence type="ECO:0000313" key="2">
    <source>
        <dbReference type="EMBL" id="MES0838000.1"/>
    </source>
</evidence>
<evidence type="ECO:0000313" key="3">
    <source>
        <dbReference type="Proteomes" id="UP001432401"/>
    </source>
</evidence>
<dbReference type="Pfam" id="PF03551">
    <property type="entry name" value="PadR"/>
    <property type="match status" value="1"/>
</dbReference>
<feature type="domain" description="Transcription regulator PadR N-terminal" evidence="1">
    <location>
        <begin position="16"/>
        <end position="83"/>
    </location>
</feature>
<dbReference type="InterPro" id="IPR052509">
    <property type="entry name" value="Metal_resp_DNA-bind_regulator"/>
</dbReference>
<dbReference type="Proteomes" id="UP001432401">
    <property type="component" value="Unassembled WGS sequence"/>
</dbReference>
<dbReference type="InterPro" id="IPR036388">
    <property type="entry name" value="WH-like_DNA-bd_sf"/>
</dbReference>
<comment type="caution">
    <text evidence="2">The sequence shown here is derived from an EMBL/GenBank/DDBJ whole genome shotgun (WGS) entry which is preliminary data.</text>
</comment>
<dbReference type="RefSeq" id="WP_344185781.1">
    <property type="nucleotide sequence ID" value="NZ_JBEQNA010000017.1"/>
</dbReference>
<reference evidence="2 3" key="1">
    <citation type="submission" date="2024-06" db="EMBL/GenBank/DDBJ databases">
        <authorList>
            <person name="Bataeva Y.V."/>
            <person name="Grigorian L.N."/>
            <person name="Solomentsev V.I."/>
        </authorList>
    </citation>
    <scope>NUCLEOTIDE SEQUENCE [LARGE SCALE GENOMIC DNA]</scope>
    <source>
        <strain evidence="3">SCPM-O-B-12605 (RCAM04882)</strain>
    </source>
</reference>